<keyword evidence="2" id="KW-1185">Reference proteome</keyword>
<evidence type="ECO:0000313" key="1">
    <source>
        <dbReference type="EMBL" id="GBE83169.1"/>
    </source>
</evidence>
<accession>A0A401GLZ9</accession>
<dbReference type="GeneID" id="38780086"/>
<dbReference type="Proteomes" id="UP000287166">
    <property type="component" value="Unassembled WGS sequence"/>
</dbReference>
<sequence length="91" mass="10412">MNRDSPRARDDVGKPVLLQMEEDWTPMHVGKTLKEYMEELWLYTHTDVEDLPEPPWDALGDIACKLVAADWRGSVGDPVKMKPAQVMALYL</sequence>
<organism evidence="1 2">
    <name type="scientific">Sparassis crispa</name>
    <dbReference type="NCBI Taxonomy" id="139825"/>
    <lineage>
        <taxon>Eukaryota</taxon>
        <taxon>Fungi</taxon>
        <taxon>Dikarya</taxon>
        <taxon>Basidiomycota</taxon>
        <taxon>Agaricomycotina</taxon>
        <taxon>Agaricomycetes</taxon>
        <taxon>Polyporales</taxon>
        <taxon>Sparassidaceae</taxon>
        <taxon>Sparassis</taxon>
    </lineage>
</organism>
<evidence type="ECO:0000313" key="2">
    <source>
        <dbReference type="Proteomes" id="UP000287166"/>
    </source>
</evidence>
<proteinExistence type="predicted"/>
<gene>
    <name evidence="1" type="ORF">SCP_0502160</name>
</gene>
<dbReference type="InParanoid" id="A0A401GLZ9"/>
<comment type="caution">
    <text evidence="1">The sequence shown here is derived from an EMBL/GenBank/DDBJ whole genome shotgun (WGS) entry which is preliminary data.</text>
</comment>
<dbReference type="AlphaFoldDB" id="A0A401GLZ9"/>
<dbReference type="EMBL" id="BFAD01000005">
    <property type="protein sequence ID" value="GBE83169.1"/>
    <property type="molecule type" value="Genomic_DNA"/>
</dbReference>
<dbReference type="RefSeq" id="XP_027614082.1">
    <property type="nucleotide sequence ID" value="XM_027758281.1"/>
</dbReference>
<reference evidence="1 2" key="1">
    <citation type="journal article" date="2018" name="Sci. Rep.">
        <title>Genome sequence of the cauliflower mushroom Sparassis crispa (Hanabiratake) and its association with beneficial usage.</title>
        <authorList>
            <person name="Kiyama R."/>
            <person name="Furutani Y."/>
            <person name="Kawaguchi K."/>
            <person name="Nakanishi T."/>
        </authorList>
    </citation>
    <scope>NUCLEOTIDE SEQUENCE [LARGE SCALE GENOMIC DNA]</scope>
</reference>
<name>A0A401GLZ9_9APHY</name>
<protein>
    <submittedName>
        <fullName evidence="1">Uncharacterized protein</fullName>
    </submittedName>
</protein>